<dbReference type="EMBL" id="CP119964">
    <property type="protein sequence ID" value="WFD40585.1"/>
    <property type="molecule type" value="Genomic_DNA"/>
</dbReference>
<accession>A0AAF0F0N2</accession>
<dbReference type="Proteomes" id="UP001217754">
    <property type="component" value="Chromosome 7"/>
</dbReference>
<comment type="subcellular location">
    <subcellularLocation>
        <location evidence="1">Nucleus</location>
    </subcellularLocation>
</comment>
<feature type="region of interest" description="Disordered" evidence="3">
    <location>
        <begin position="403"/>
        <end position="705"/>
    </location>
</feature>
<evidence type="ECO:0000256" key="2">
    <source>
        <dbReference type="ARBA" id="ARBA00023242"/>
    </source>
</evidence>
<dbReference type="Pfam" id="PF13934">
    <property type="entry name" value="ELYS"/>
    <property type="match status" value="1"/>
</dbReference>
<evidence type="ECO:0000313" key="5">
    <source>
        <dbReference type="EMBL" id="WFD40585.1"/>
    </source>
</evidence>
<sequence length="705" mass="76148">MQQAAPLSPEAYADALLQSYLSPATDDAPAVWTAKYAEEVAKRRESALEKTLLYDRLLAEANVEASLFPPSSPSDTYVLLVAILTAAVAEDEKSALLYYLFKEHAGEADGDVFAEHVALSPSKRAEIDGYWGVDHALFASAIPYLKDARFLPIVAETLGGQHKHAALLLELYDVQGSLPATCGTPSEATLHQLALLLEALAQVRGLGTAWVACRQWLAAQPNAQALHNALYGVLLRYCFAPPRPDAIRALLALPLDADEEGRVQNYALTPGSAAPSHAAVAVDTLLLKLINEGRYVDAIHLDRRAAQLERSHAFGSDGSSQAARLRHRRKALVDGVWSILPAVQRDALVADLGPEPMAEEAQPAAPERPQTPLSASLSAAPAKASPDARLLYTAVHLPSLGQKRGATPALRESDAPLRSSSPFAGWKRAAPRETQKEAPRPLEPGWGVPIPKMAQDVAMDEARAVEEDMDDALDEAEAVNEDEPMADEADEADEADADDEPVDDEPVDVDEPADEPEDEHADPSPSPEVPRRRRGSRRAAKKANEALRMTLRSEDPPVPGGFPMEAAPARRTRRTSRAPEEGLTASASMYPTAQSPAPRLPRSATQGDVAYPQASLARLEALHDHRPIARRTRAQTAELESHGSQASDVGDLSDFAHDEPATPSRRRRRASPVATPQRVTRSSRRLKDGTTPGTPRSVPRRRDGK</sequence>
<dbReference type="RefSeq" id="XP_060123482.1">
    <property type="nucleotide sequence ID" value="XM_060267499.1"/>
</dbReference>
<evidence type="ECO:0000259" key="4">
    <source>
        <dbReference type="Pfam" id="PF13934"/>
    </source>
</evidence>
<feature type="compositionally biased region" description="Basic and acidic residues" evidence="3">
    <location>
        <begin position="430"/>
        <end position="440"/>
    </location>
</feature>
<evidence type="ECO:0000313" key="6">
    <source>
        <dbReference type="Proteomes" id="UP001217754"/>
    </source>
</evidence>
<feature type="compositionally biased region" description="Basic residues" evidence="3">
    <location>
        <begin position="531"/>
        <end position="541"/>
    </location>
</feature>
<proteinExistence type="predicted"/>
<gene>
    <name evidence="5" type="ORF">MJAP1_003573</name>
</gene>
<feature type="compositionally biased region" description="Acidic residues" evidence="3">
    <location>
        <begin position="467"/>
        <end position="520"/>
    </location>
</feature>
<feature type="region of interest" description="Disordered" evidence="3">
    <location>
        <begin position="357"/>
        <end position="380"/>
    </location>
</feature>
<dbReference type="InterPro" id="IPR025151">
    <property type="entry name" value="ELYS_dom"/>
</dbReference>
<name>A0AAF0F0N2_9BASI</name>
<dbReference type="AlphaFoldDB" id="A0AAF0F0N2"/>
<keyword evidence="6" id="KW-1185">Reference proteome</keyword>
<protein>
    <recommendedName>
        <fullName evidence="4">ELYS-like domain-containing protein</fullName>
    </recommendedName>
</protein>
<evidence type="ECO:0000256" key="1">
    <source>
        <dbReference type="ARBA" id="ARBA00004123"/>
    </source>
</evidence>
<organism evidence="5 6">
    <name type="scientific">Malassezia japonica</name>
    <dbReference type="NCBI Taxonomy" id="223818"/>
    <lineage>
        <taxon>Eukaryota</taxon>
        <taxon>Fungi</taxon>
        <taxon>Dikarya</taxon>
        <taxon>Basidiomycota</taxon>
        <taxon>Ustilaginomycotina</taxon>
        <taxon>Malasseziomycetes</taxon>
        <taxon>Malasseziales</taxon>
        <taxon>Malasseziaceae</taxon>
        <taxon>Malassezia</taxon>
    </lineage>
</organism>
<keyword evidence="2" id="KW-0539">Nucleus</keyword>
<reference evidence="5" key="1">
    <citation type="submission" date="2023-03" db="EMBL/GenBank/DDBJ databases">
        <title>Mating type loci evolution in Malassezia.</title>
        <authorList>
            <person name="Coelho M.A."/>
        </authorList>
    </citation>
    <scope>NUCLEOTIDE SEQUENCE</scope>
    <source>
        <strain evidence="5">CBS 9431</strain>
    </source>
</reference>
<feature type="compositionally biased region" description="Polar residues" evidence="3">
    <location>
        <begin position="585"/>
        <end position="595"/>
    </location>
</feature>
<dbReference type="GO" id="GO:0005634">
    <property type="term" value="C:nucleus"/>
    <property type="evidence" value="ECO:0007669"/>
    <property type="project" value="UniProtKB-SubCell"/>
</dbReference>
<dbReference type="GeneID" id="85227224"/>
<feature type="domain" description="ELYS-like" evidence="4">
    <location>
        <begin position="52"/>
        <end position="268"/>
    </location>
</feature>
<evidence type="ECO:0000256" key="3">
    <source>
        <dbReference type="SAM" id="MobiDB-lite"/>
    </source>
</evidence>